<keyword evidence="1" id="KW-0378">Hydrolase</keyword>
<gene>
    <name evidence="3" type="ORF">EK21DRAFT_95917</name>
</gene>
<name>A0A9P4HNZ5_9PLEO</name>
<keyword evidence="2" id="KW-0732">Signal</keyword>
<dbReference type="GO" id="GO:0016788">
    <property type="term" value="F:hydrolase activity, acting on ester bonds"/>
    <property type="evidence" value="ECO:0007669"/>
    <property type="project" value="InterPro"/>
</dbReference>
<dbReference type="EMBL" id="ML978154">
    <property type="protein sequence ID" value="KAF2036682.1"/>
    <property type="molecule type" value="Genomic_DNA"/>
</dbReference>
<evidence type="ECO:0000256" key="2">
    <source>
        <dbReference type="SAM" id="SignalP"/>
    </source>
</evidence>
<evidence type="ECO:0000256" key="1">
    <source>
        <dbReference type="ARBA" id="ARBA00022801"/>
    </source>
</evidence>
<dbReference type="InterPro" id="IPR051058">
    <property type="entry name" value="GDSL_Est/Lipase"/>
</dbReference>
<feature type="signal peptide" evidence="2">
    <location>
        <begin position="1"/>
        <end position="16"/>
    </location>
</feature>
<feature type="chain" id="PRO_5040224735" description="Carbohydrate esterase family 16 protein" evidence="2">
    <location>
        <begin position="17"/>
        <end position="331"/>
    </location>
</feature>
<dbReference type="Proteomes" id="UP000799777">
    <property type="component" value="Unassembled WGS sequence"/>
</dbReference>
<dbReference type="InterPro" id="IPR001087">
    <property type="entry name" value="GDSL"/>
</dbReference>
<dbReference type="InterPro" id="IPR036514">
    <property type="entry name" value="SGNH_hydro_sf"/>
</dbReference>
<evidence type="ECO:0008006" key="5">
    <source>
        <dbReference type="Google" id="ProtNLM"/>
    </source>
</evidence>
<sequence>MVKSLALLSLAATSLAAPTASTSSWSGWKNVKQLFVFGDSYTQTGFDPKSTQPSAANPFGNPTYPGYTSSNGPNWVGFLTYTYNQSKILTYNLAYGGATVDSALVTPYEPTVISMKNQIQTQYLPIYGSHPSTAPWTASSSLFAFFIGINDVGNSWSLNNATLYDTIFSEYAGLLDQIYATGARNFLFLSVPPVNLAPLTLNQADGGYAKVNEGKAIANWNSRLANMTTNFKKGHAGVETFVFDTNALFTKVIQNPKAYPQTAGYKNVTGFCDAYENGTPTWYTKDPNCTYAVNEYLWLNDLHPTFPVHNATAAEIVKFLGKQKPRKSWKP</sequence>
<dbReference type="AlphaFoldDB" id="A0A9P4HNZ5"/>
<dbReference type="Pfam" id="PF00657">
    <property type="entry name" value="Lipase_GDSL"/>
    <property type="match status" value="1"/>
</dbReference>
<accession>A0A9P4HNZ5</accession>
<dbReference type="PANTHER" id="PTHR45648:SF85">
    <property type="entry name" value="A, PUTATIVE (AFU_ORTHOLOGUE AFUA_2G10760)-RELATED"/>
    <property type="match status" value="1"/>
</dbReference>
<evidence type="ECO:0000313" key="4">
    <source>
        <dbReference type="Proteomes" id="UP000799777"/>
    </source>
</evidence>
<dbReference type="SUPFAM" id="SSF52266">
    <property type="entry name" value="SGNH hydrolase"/>
    <property type="match status" value="1"/>
</dbReference>
<keyword evidence="4" id="KW-1185">Reference proteome</keyword>
<dbReference type="Gene3D" id="3.40.50.1110">
    <property type="entry name" value="SGNH hydrolase"/>
    <property type="match status" value="1"/>
</dbReference>
<protein>
    <recommendedName>
        <fullName evidence="5">Carbohydrate esterase family 16 protein</fullName>
    </recommendedName>
</protein>
<dbReference type="OrthoDB" id="1600564at2759"/>
<proteinExistence type="predicted"/>
<dbReference type="PANTHER" id="PTHR45648">
    <property type="entry name" value="GDSL LIPASE/ACYLHYDROLASE FAMILY PROTEIN (AFU_ORTHOLOGUE AFUA_4G14700)"/>
    <property type="match status" value="1"/>
</dbReference>
<comment type="caution">
    <text evidence="3">The sequence shown here is derived from an EMBL/GenBank/DDBJ whole genome shotgun (WGS) entry which is preliminary data.</text>
</comment>
<reference evidence="3" key="1">
    <citation type="journal article" date="2020" name="Stud. Mycol.">
        <title>101 Dothideomycetes genomes: a test case for predicting lifestyles and emergence of pathogens.</title>
        <authorList>
            <person name="Haridas S."/>
            <person name="Albert R."/>
            <person name="Binder M."/>
            <person name="Bloem J."/>
            <person name="Labutti K."/>
            <person name="Salamov A."/>
            <person name="Andreopoulos B."/>
            <person name="Baker S."/>
            <person name="Barry K."/>
            <person name="Bills G."/>
            <person name="Bluhm B."/>
            <person name="Cannon C."/>
            <person name="Castanera R."/>
            <person name="Culley D."/>
            <person name="Daum C."/>
            <person name="Ezra D."/>
            <person name="Gonzalez J."/>
            <person name="Henrissat B."/>
            <person name="Kuo A."/>
            <person name="Liang C."/>
            <person name="Lipzen A."/>
            <person name="Lutzoni F."/>
            <person name="Magnuson J."/>
            <person name="Mondo S."/>
            <person name="Nolan M."/>
            <person name="Ohm R."/>
            <person name="Pangilinan J."/>
            <person name="Park H.-J."/>
            <person name="Ramirez L."/>
            <person name="Alfaro M."/>
            <person name="Sun H."/>
            <person name="Tritt A."/>
            <person name="Yoshinaga Y."/>
            <person name="Zwiers L.-H."/>
            <person name="Turgeon B."/>
            <person name="Goodwin S."/>
            <person name="Spatafora J."/>
            <person name="Crous P."/>
            <person name="Grigoriev I."/>
        </authorList>
    </citation>
    <scope>NUCLEOTIDE SEQUENCE</scope>
    <source>
        <strain evidence="3">CBS 110217</strain>
    </source>
</reference>
<evidence type="ECO:0000313" key="3">
    <source>
        <dbReference type="EMBL" id="KAF2036682.1"/>
    </source>
</evidence>
<dbReference type="CDD" id="cd01846">
    <property type="entry name" value="fatty_acyltransferase_like"/>
    <property type="match status" value="1"/>
</dbReference>
<organism evidence="3 4">
    <name type="scientific">Setomelanomma holmii</name>
    <dbReference type="NCBI Taxonomy" id="210430"/>
    <lineage>
        <taxon>Eukaryota</taxon>
        <taxon>Fungi</taxon>
        <taxon>Dikarya</taxon>
        <taxon>Ascomycota</taxon>
        <taxon>Pezizomycotina</taxon>
        <taxon>Dothideomycetes</taxon>
        <taxon>Pleosporomycetidae</taxon>
        <taxon>Pleosporales</taxon>
        <taxon>Pleosporineae</taxon>
        <taxon>Phaeosphaeriaceae</taxon>
        <taxon>Setomelanomma</taxon>
    </lineage>
</organism>